<evidence type="ECO:0000313" key="8">
    <source>
        <dbReference type="Proteomes" id="UP000075221"/>
    </source>
</evidence>
<evidence type="ECO:0000313" key="7">
    <source>
        <dbReference type="EMBL" id="AOZ47276.1"/>
    </source>
</evidence>
<dbReference type="Gene3D" id="3.40.190.10">
    <property type="entry name" value="Periplasmic binding protein-like II"/>
    <property type="match status" value="1"/>
</dbReference>
<evidence type="ECO:0000256" key="5">
    <source>
        <dbReference type="SAM" id="SignalP"/>
    </source>
</evidence>
<name>A0AAC8YFW4_9ACTN</name>
<dbReference type="AlphaFoldDB" id="A0AAC8YFW4"/>
<protein>
    <submittedName>
        <fullName evidence="7">Carbohydrate ABC transporter, N-acetylglucosamine/diacetylchitobiose-binding protein</fullName>
    </submittedName>
    <submittedName>
        <fullName evidence="6">Sugar ABC transporter sugar-binding protein</fullName>
    </submittedName>
</protein>
<reference evidence="7 9" key="1">
    <citation type="journal article" date="2016" name="Plant Dis.">
        <title>Improved production of propionic acid using genome shuffling.</title>
        <authorList>
            <person name="Luna-Flores C.H."/>
            <person name="Palfreyman R.W."/>
            <person name="Kromer J.O."/>
            <person name="Nielsen L.K."/>
            <person name="Marcellin E."/>
        </authorList>
    </citation>
    <scope>NUCLEOTIDE SEQUENCE [LARGE SCALE GENOMIC DNA]</scope>
    <source>
        <strain evidence="7 9">F3E8</strain>
    </source>
</reference>
<dbReference type="InterPro" id="IPR006311">
    <property type="entry name" value="TAT_signal"/>
</dbReference>
<dbReference type="EMBL" id="CP015970">
    <property type="protein sequence ID" value="AOZ47276.1"/>
    <property type="molecule type" value="Genomic_DNA"/>
</dbReference>
<feature type="chain" id="PRO_5041976105" evidence="5">
    <location>
        <begin position="31"/>
        <end position="470"/>
    </location>
</feature>
<dbReference type="Pfam" id="PF01547">
    <property type="entry name" value="SBP_bac_1"/>
    <property type="match status" value="1"/>
</dbReference>
<sequence length="470" mass="50306">MTMTQSTFNRRGFLKGAAAAAAVVPLASCAAGGGGGDSDTGSTAKAGAKSDANPFGIKEDGKLDAVIFNGGYGIAYCEFAAQQMKKKYPKLTTSVKASNNISQELQPRFVGGNPPDVIDNSGANSIGIASIVDQLDTVDDILEAKNYEGKKISDTLYAGVKEGGTYSDKFVVFNYVMSALAVWYSASLFEANGWSVPKTWDDAYKLGEQAKKKGKYLFCWGKEAASYYRTLTLGTAYKEGGDEVRLAIENLEKKAWSQKTVQDTLTALKKIIDAGFMKPGGAGTQFTAAQAQWSNDQSAIMYPSGSWIENEMKKQTKAGFKMTGCPEFVLTDSPKMGYDAMDAAPGEPFILPKKAVNAGAGKEFMRAMLSKDAATNFAKTILSPTVVKDTVPADGFGSTALVSLTKMLDAAGDKVFSIKFVDYYGMNTQHLVLWNDFLAGKSSVAELTKGMQEISDKIADDSSVKKITVK</sequence>
<dbReference type="KEGG" id="aaci:ASQ49_04525"/>
<evidence type="ECO:0000256" key="3">
    <source>
        <dbReference type="ARBA" id="ARBA00022448"/>
    </source>
</evidence>
<dbReference type="NCBIfam" id="TIGR03851">
    <property type="entry name" value="chitin_NgcE"/>
    <property type="match status" value="1"/>
</dbReference>
<dbReference type="PANTHER" id="PTHR43649">
    <property type="entry name" value="ARABINOSE-BINDING PROTEIN-RELATED"/>
    <property type="match status" value="1"/>
</dbReference>
<keyword evidence="4 5" id="KW-0732">Signal</keyword>
<evidence type="ECO:0000256" key="2">
    <source>
        <dbReference type="ARBA" id="ARBA00008520"/>
    </source>
</evidence>
<dbReference type="SUPFAM" id="SSF53850">
    <property type="entry name" value="Periplasmic binding protein-like II"/>
    <property type="match status" value="1"/>
</dbReference>
<evidence type="ECO:0000256" key="1">
    <source>
        <dbReference type="ARBA" id="ARBA00004196"/>
    </source>
</evidence>
<comment type="similarity">
    <text evidence="2">Belongs to the bacterial solute-binding protein 1 family.</text>
</comment>
<dbReference type="EMBL" id="CP014352">
    <property type="protein sequence ID" value="AMS05810.1"/>
    <property type="molecule type" value="Genomic_DNA"/>
</dbReference>
<organism evidence="6 8">
    <name type="scientific">Acidipropionibacterium acidipropionici</name>
    <dbReference type="NCBI Taxonomy" id="1748"/>
    <lineage>
        <taxon>Bacteria</taxon>
        <taxon>Bacillati</taxon>
        <taxon>Actinomycetota</taxon>
        <taxon>Actinomycetes</taxon>
        <taxon>Propionibacteriales</taxon>
        <taxon>Propionibacteriaceae</taxon>
        <taxon>Acidipropionibacterium</taxon>
    </lineage>
</organism>
<dbReference type="Proteomes" id="UP000075221">
    <property type="component" value="Chromosome"/>
</dbReference>
<dbReference type="PANTHER" id="PTHR43649:SF31">
    <property type="entry name" value="SN-GLYCEROL-3-PHOSPHATE-BINDING PERIPLASMIC PROTEIN UGPB"/>
    <property type="match status" value="1"/>
</dbReference>
<dbReference type="Proteomes" id="UP000178666">
    <property type="component" value="Chromosome"/>
</dbReference>
<evidence type="ECO:0000313" key="9">
    <source>
        <dbReference type="Proteomes" id="UP000178666"/>
    </source>
</evidence>
<keyword evidence="3" id="KW-0813">Transport</keyword>
<dbReference type="InterPro" id="IPR022386">
    <property type="entry name" value="Chitin_NgcE"/>
</dbReference>
<dbReference type="PROSITE" id="PS51318">
    <property type="entry name" value="TAT"/>
    <property type="match status" value="1"/>
</dbReference>
<evidence type="ECO:0000256" key="4">
    <source>
        <dbReference type="ARBA" id="ARBA00022729"/>
    </source>
</evidence>
<dbReference type="GO" id="GO:0030313">
    <property type="term" value="C:cell envelope"/>
    <property type="evidence" value="ECO:0007669"/>
    <property type="project" value="UniProtKB-SubCell"/>
</dbReference>
<evidence type="ECO:0000313" key="6">
    <source>
        <dbReference type="EMBL" id="AMS05810.1"/>
    </source>
</evidence>
<proteinExistence type="inferred from homology"/>
<reference evidence="6 8" key="2">
    <citation type="submission" date="2016-02" db="EMBL/GenBank/DDBJ databases">
        <title>Complete Genome Sequence of Propionibacterium acidipropionici ATCC 55737.</title>
        <authorList>
            <person name="Luna Flores C.H."/>
            <person name="Nielsen L.K."/>
            <person name="Marcellin E."/>
        </authorList>
    </citation>
    <scope>NUCLEOTIDE SEQUENCE [LARGE SCALE GENOMIC DNA]</scope>
    <source>
        <strain evidence="6 8">ATCC 55737</strain>
    </source>
</reference>
<feature type="signal peptide" evidence="5">
    <location>
        <begin position="1"/>
        <end position="30"/>
    </location>
</feature>
<dbReference type="InterPro" id="IPR006059">
    <property type="entry name" value="SBP"/>
</dbReference>
<comment type="subcellular location">
    <subcellularLocation>
        <location evidence="1">Cell envelope</location>
    </subcellularLocation>
</comment>
<keyword evidence="9" id="KW-1185">Reference proteome</keyword>
<gene>
    <name evidence="7" type="ORF">A8L58_11955</name>
    <name evidence="6" type="ORF">AXH35_10515</name>
</gene>
<dbReference type="InterPro" id="IPR050490">
    <property type="entry name" value="Bact_solute-bd_prot1"/>
</dbReference>
<accession>A0AAC8YFW4</accession>